<dbReference type="PROSITE" id="PS00141">
    <property type="entry name" value="ASP_PROTEASE"/>
    <property type="match status" value="1"/>
</dbReference>
<dbReference type="Gene3D" id="2.40.70.10">
    <property type="entry name" value="Acid Proteases"/>
    <property type="match status" value="2"/>
</dbReference>
<keyword evidence="5 8" id="KW-0378">Hydrolase</keyword>
<feature type="compositionally biased region" description="Low complexity" evidence="9">
    <location>
        <begin position="451"/>
        <end position="483"/>
    </location>
</feature>
<dbReference type="InterPro" id="IPR033121">
    <property type="entry name" value="PEPTIDASE_A1"/>
</dbReference>
<keyword evidence="14" id="KW-1185">Reference proteome</keyword>
<evidence type="ECO:0000256" key="9">
    <source>
        <dbReference type="SAM" id="MobiDB-lite"/>
    </source>
</evidence>
<evidence type="ECO:0000256" key="6">
    <source>
        <dbReference type="PIRSR" id="PIRSR601461-1"/>
    </source>
</evidence>
<evidence type="ECO:0000256" key="4">
    <source>
        <dbReference type="ARBA" id="ARBA00022750"/>
    </source>
</evidence>
<evidence type="ECO:0000256" key="2">
    <source>
        <dbReference type="ARBA" id="ARBA00022670"/>
    </source>
</evidence>
<evidence type="ECO:0000256" key="5">
    <source>
        <dbReference type="ARBA" id="ARBA00022801"/>
    </source>
</evidence>
<accession>A0AA38RPH4</accession>
<feature type="chain" id="PRO_5041293112" evidence="11">
    <location>
        <begin position="24"/>
        <end position="534"/>
    </location>
</feature>
<feature type="active site" evidence="6">
    <location>
        <position position="282"/>
    </location>
</feature>
<feature type="disulfide bond" evidence="7">
    <location>
        <begin position="318"/>
        <end position="374"/>
    </location>
</feature>
<reference evidence="13" key="1">
    <citation type="submission" date="2022-07" db="EMBL/GenBank/DDBJ databases">
        <title>Fungi with potential for degradation of polypropylene.</title>
        <authorList>
            <person name="Gostincar C."/>
        </authorList>
    </citation>
    <scope>NUCLEOTIDE SEQUENCE</scope>
    <source>
        <strain evidence="13">EXF-13287</strain>
    </source>
</reference>
<dbReference type="PROSITE" id="PS51767">
    <property type="entry name" value="PEPTIDASE_A1"/>
    <property type="match status" value="1"/>
</dbReference>
<dbReference type="PANTHER" id="PTHR47966:SF65">
    <property type="entry name" value="ASPARTIC-TYPE ENDOPEPTIDASE"/>
    <property type="match status" value="1"/>
</dbReference>
<feature type="active site" evidence="6">
    <location>
        <position position="85"/>
    </location>
</feature>
<feature type="signal peptide" evidence="11">
    <location>
        <begin position="1"/>
        <end position="23"/>
    </location>
</feature>
<dbReference type="CDD" id="cd05474">
    <property type="entry name" value="SAP_like"/>
    <property type="match status" value="1"/>
</dbReference>
<dbReference type="GO" id="GO:0004190">
    <property type="term" value="F:aspartic-type endopeptidase activity"/>
    <property type="evidence" value="ECO:0007669"/>
    <property type="project" value="UniProtKB-KW"/>
</dbReference>
<dbReference type="InterPro" id="IPR001461">
    <property type="entry name" value="Aspartic_peptidase_A1"/>
</dbReference>
<dbReference type="Pfam" id="PF00026">
    <property type="entry name" value="Asp"/>
    <property type="match status" value="1"/>
</dbReference>
<dbReference type="AlphaFoldDB" id="A0AA38RPH4"/>
<dbReference type="EMBL" id="JANBVN010000089">
    <property type="protein sequence ID" value="KAJ9145541.1"/>
    <property type="molecule type" value="Genomic_DNA"/>
</dbReference>
<evidence type="ECO:0000313" key="13">
    <source>
        <dbReference type="EMBL" id="KAJ9145541.1"/>
    </source>
</evidence>
<feature type="domain" description="Peptidase A1" evidence="12">
    <location>
        <begin position="67"/>
        <end position="422"/>
    </location>
</feature>
<evidence type="ECO:0000256" key="8">
    <source>
        <dbReference type="RuleBase" id="RU000454"/>
    </source>
</evidence>
<dbReference type="InterPro" id="IPR033876">
    <property type="entry name" value="SAP-like"/>
</dbReference>
<keyword evidence="2 8" id="KW-0645">Protease</keyword>
<evidence type="ECO:0000256" key="3">
    <source>
        <dbReference type="ARBA" id="ARBA00022729"/>
    </source>
</evidence>
<evidence type="ECO:0000313" key="14">
    <source>
        <dbReference type="Proteomes" id="UP001174691"/>
    </source>
</evidence>
<keyword evidence="4 8" id="KW-0064">Aspartyl protease</keyword>
<evidence type="ECO:0000256" key="10">
    <source>
        <dbReference type="SAM" id="Phobius"/>
    </source>
</evidence>
<comment type="caution">
    <text evidence="13">The sequence shown here is derived from an EMBL/GenBank/DDBJ whole genome shotgun (WGS) entry which is preliminary data.</text>
</comment>
<dbReference type="PANTHER" id="PTHR47966">
    <property type="entry name" value="BETA-SITE APP-CLEAVING ENZYME, ISOFORM A-RELATED"/>
    <property type="match status" value="1"/>
</dbReference>
<evidence type="ECO:0000259" key="12">
    <source>
        <dbReference type="PROSITE" id="PS51767"/>
    </source>
</evidence>
<feature type="compositionally biased region" description="Low complexity" evidence="9">
    <location>
        <begin position="492"/>
        <end position="506"/>
    </location>
</feature>
<comment type="similarity">
    <text evidence="1 8">Belongs to the peptidase A1 family.</text>
</comment>
<dbReference type="GO" id="GO:0006508">
    <property type="term" value="P:proteolysis"/>
    <property type="evidence" value="ECO:0007669"/>
    <property type="project" value="UniProtKB-KW"/>
</dbReference>
<gene>
    <name evidence="13" type="ORF">NKR19_g6074</name>
</gene>
<evidence type="ECO:0000256" key="11">
    <source>
        <dbReference type="SAM" id="SignalP"/>
    </source>
</evidence>
<dbReference type="InterPro" id="IPR001969">
    <property type="entry name" value="Aspartic_peptidase_AS"/>
</dbReference>
<evidence type="ECO:0000256" key="1">
    <source>
        <dbReference type="ARBA" id="ARBA00007447"/>
    </source>
</evidence>
<evidence type="ECO:0000256" key="7">
    <source>
        <dbReference type="PIRSR" id="PIRSR601461-2"/>
    </source>
</evidence>
<dbReference type="Proteomes" id="UP001174691">
    <property type="component" value="Unassembled WGS sequence"/>
</dbReference>
<keyword evidence="10" id="KW-0472">Membrane</keyword>
<dbReference type="InterPro" id="IPR021109">
    <property type="entry name" value="Peptidase_aspartic_dom_sf"/>
</dbReference>
<feature type="region of interest" description="Disordered" evidence="9">
    <location>
        <begin position="439"/>
        <end position="507"/>
    </location>
</feature>
<keyword evidence="10" id="KW-0812">Transmembrane</keyword>
<sequence length="534" mass="54791">MRYTAVAAAAGALALALATSATAQNVVSFDLSRGIPGIRGGPPPTAPLSKRDFHAGPINNNITGGGYYVDVLVGTPGQKVTMVLDTGSSDAWFISYQADLCTSRSLQRTYGDTCGPTYNPSKSSTYALKVRNGFNITYLDGSDASGSYITDDLQINGVTIKSLQMGLATQVVRGVGVLGVGFPENEAAVVKYPNIIDELANQGFINSKAFSLYLNDRRATTGTLLFGGIDKSKFIGPLHTLPILKQPTGYTHYGVVMSSLSTTYSNGTKVPVSSTLAGAILDSGTTLSYLPDDIATPLFEELGVYTDYQTSGYSMIDCEYLNSEPDLVVTFGFGNGQASGGNQFTISVPVTELVLDLLGGYSRITAGAPFDNVCLFGIQSSGGGFGGSAGTNETVDVTLLGDTFLRSAYVVYDLDHHQVGMAQANLNATGDSDITELTSAGSELPSVTGVSAQQTSSTREATTTTTGTRTSGTTSPTGSETSSGGDGAQNTGSSSPSPSGNAAASLKGGGGTGAFAVAAVAGLFSALGGVLFML</sequence>
<keyword evidence="3 11" id="KW-0732">Signal</keyword>
<keyword evidence="7" id="KW-1015">Disulfide bond</keyword>
<organism evidence="13 14">
    <name type="scientific">Coniochaeta hoffmannii</name>
    <dbReference type="NCBI Taxonomy" id="91930"/>
    <lineage>
        <taxon>Eukaryota</taxon>
        <taxon>Fungi</taxon>
        <taxon>Dikarya</taxon>
        <taxon>Ascomycota</taxon>
        <taxon>Pezizomycotina</taxon>
        <taxon>Sordariomycetes</taxon>
        <taxon>Sordariomycetidae</taxon>
        <taxon>Coniochaetales</taxon>
        <taxon>Coniochaetaceae</taxon>
        <taxon>Coniochaeta</taxon>
    </lineage>
</organism>
<dbReference type="PRINTS" id="PR00792">
    <property type="entry name" value="PEPSIN"/>
</dbReference>
<feature type="transmembrane region" description="Helical" evidence="10">
    <location>
        <begin position="513"/>
        <end position="533"/>
    </location>
</feature>
<proteinExistence type="inferred from homology"/>
<keyword evidence="10" id="KW-1133">Transmembrane helix</keyword>
<dbReference type="SUPFAM" id="SSF50630">
    <property type="entry name" value="Acid proteases"/>
    <property type="match status" value="1"/>
</dbReference>
<name>A0AA38RPH4_9PEZI</name>
<protein>
    <submittedName>
        <fullName evidence="13">Acid protease</fullName>
    </submittedName>
</protein>